<gene>
    <name evidence="1" type="ordered locus">Hoch_0833</name>
</gene>
<organism evidence="1 2">
    <name type="scientific">Haliangium ochraceum (strain DSM 14365 / JCM 11303 / SMP-2)</name>
    <dbReference type="NCBI Taxonomy" id="502025"/>
    <lineage>
        <taxon>Bacteria</taxon>
        <taxon>Pseudomonadati</taxon>
        <taxon>Myxococcota</taxon>
        <taxon>Polyangia</taxon>
        <taxon>Haliangiales</taxon>
        <taxon>Kofleriaceae</taxon>
        <taxon>Haliangium</taxon>
    </lineage>
</organism>
<proteinExistence type="predicted"/>
<dbReference type="EMBL" id="CP001804">
    <property type="protein sequence ID" value="ACY13448.1"/>
    <property type="molecule type" value="Genomic_DNA"/>
</dbReference>
<reference evidence="1 2" key="1">
    <citation type="journal article" date="2010" name="Stand. Genomic Sci.">
        <title>Complete genome sequence of Haliangium ochraceum type strain (SMP-2).</title>
        <authorList>
            <consortium name="US DOE Joint Genome Institute (JGI-PGF)"/>
            <person name="Ivanova N."/>
            <person name="Daum C."/>
            <person name="Lang E."/>
            <person name="Abt B."/>
            <person name="Kopitz M."/>
            <person name="Saunders E."/>
            <person name="Lapidus A."/>
            <person name="Lucas S."/>
            <person name="Glavina Del Rio T."/>
            <person name="Nolan M."/>
            <person name="Tice H."/>
            <person name="Copeland A."/>
            <person name="Cheng J.F."/>
            <person name="Chen F."/>
            <person name="Bruce D."/>
            <person name="Goodwin L."/>
            <person name="Pitluck S."/>
            <person name="Mavromatis K."/>
            <person name="Pati A."/>
            <person name="Mikhailova N."/>
            <person name="Chen A."/>
            <person name="Palaniappan K."/>
            <person name="Land M."/>
            <person name="Hauser L."/>
            <person name="Chang Y.J."/>
            <person name="Jeffries C.D."/>
            <person name="Detter J.C."/>
            <person name="Brettin T."/>
            <person name="Rohde M."/>
            <person name="Goker M."/>
            <person name="Bristow J."/>
            <person name="Markowitz V."/>
            <person name="Eisen J.A."/>
            <person name="Hugenholtz P."/>
            <person name="Kyrpides N.C."/>
            <person name="Klenk H.P."/>
        </authorList>
    </citation>
    <scope>NUCLEOTIDE SEQUENCE [LARGE SCALE GENOMIC DNA]</scope>
    <source>
        <strain evidence="2">DSM 14365 / CIP 107738 / JCM 11303 / AJ 13395 / SMP-2</strain>
    </source>
</reference>
<evidence type="ECO:0000313" key="1">
    <source>
        <dbReference type="EMBL" id="ACY13448.1"/>
    </source>
</evidence>
<dbReference type="KEGG" id="hoh:Hoch_0833"/>
<keyword evidence="2" id="KW-1185">Reference proteome</keyword>
<dbReference type="STRING" id="502025.Hoch_0833"/>
<dbReference type="AlphaFoldDB" id="D0LP83"/>
<sequence>MQRTVQLFVLSPGLPPASPPTSAGSFAVEAATADGLRDAARDVIRQRGLAVRAVSFAPGGLVAYAKEQA</sequence>
<name>D0LP83_HALO1</name>
<dbReference type="Proteomes" id="UP000001880">
    <property type="component" value="Chromosome"/>
</dbReference>
<dbReference type="HOGENOM" id="CLU_2770162_0_0_7"/>
<protein>
    <submittedName>
        <fullName evidence="1">Uncharacterized protein</fullName>
    </submittedName>
</protein>
<dbReference type="RefSeq" id="WP_012826069.1">
    <property type="nucleotide sequence ID" value="NC_013440.1"/>
</dbReference>
<accession>D0LP83</accession>
<evidence type="ECO:0000313" key="2">
    <source>
        <dbReference type="Proteomes" id="UP000001880"/>
    </source>
</evidence>